<evidence type="ECO:0000256" key="1">
    <source>
        <dbReference type="ARBA" id="ARBA00008210"/>
    </source>
</evidence>
<dbReference type="AlphaFoldDB" id="A0A7I8IM45"/>
<proteinExistence type="inferred from homology"/>
<dbReference type="InterPro" id="IPR000864">
    <property type="entry name" value="Prot_inh_pot1"/>
</dbReference>
<name>A0A7I8IM45_SPIIN</name>
<dbReference type="GO" id="GO:0009611">
    <property type="term" value="P:response to wounding"/>
    <property type="evidence" value="ECO:0007669"/>
    <property type="project" value="InterPro"/>
</dbReference>
<keyword evidence="2" id="KW-0646">Protease inhibitor</keyword>
<evidence type="ECO:0000313" key="5">
    <source>
        <dbReference type="Proteomes" id="UP001189122"/>
    </source>
</evidence>
<sequence>MDDEDIACTGKSSWPELTGAPGTVAVTIIKRENPLVKPRIVKEGTFVILNFLVILNIDCNRVWVWVNKAGFVTTTPTIG</sequence>
<evidence type="ECO:0000256" key="3">
    <source>
        <dbReference type="ARBA" id="ARBA00022900"/>
    </source>
</evidence>
<organism evidence="4">
    <name type="scientific">Spirodela intermedia</name>
    <name type="common">Intermediate duckweed</name>
    <dbReference type="NCBI Taxonomy" id="51605"/>
    <lineage>
        <taxon>Eukaryota</taxon>
        <taxon>Viridiplantae</taxon>
        <taxon>Streptophyta</taxon>
        <taxon>Embryophyta</taxon>
        <taxon>Tracheophyta</taxon>
        <taxon>Spermatophyta</taxon>
        <taxon>Magnoliopsida</taxon>
        <taxon>Liliopsida</taxon>
        <taxon>Araceae</taxon>
        <taxon>Lemnoideae</taxon>
        <taxon>Spirodela</taxon>
    </lineage>
</organism>
<evidence type="ECO:0000256" key="2">
    <source>
        <dbReference type="ARBA" id="ARBA00022690"/>
    </source>
</evidence>
<protein>
    <submittedName>
        <fullName evidence="4">Uncharacterized protein</fullName>
    </submittedName>
</protein>
<dbReference type="PANTHER" id="PTHR33091">
    <property type="entry name" value="PROTEIN, PUTATIVE, EXPRESSED-RELATED"/>
    <property type="match status" value="1"/>
</dbReference>
<evidence type="ECO:0000313" key="4">
    <source>
        <dbReference type="EMBL" id="CAA2619221.1"/>
    </source>
</evidence>
<dbReference type="InterPro" id="IPR036354">
    <property type="entry name" value="Prot_inh_pot1_sf"/>
</dbReference>
<keyword evidence="5" id="KW-1185">Reference proteome</keyword>
<gene>
    <name evidence="4" type="ORF">SI7747_04005388</name>
</gene>
<dbReference type="GO" id="GO:0004867">
    <property type="term" value="F:serine-type endopeptidase inhibitor activity"/>
    <property type="evidence" value="ECO:0007669"/>
    <property type="project" value="UniProtKB-KW"/>
</dbReference>
<dbReference type="Gene3D" id="3.30.10.10">
    <property type="entry name" value="Trypsin Inhibitor V, subunit A"/>
    <property type="match status" value="1"/>
</dbReference>
<accession>A0A7I8IM45</accession>
<reference evidence="4 5" key="1">
    <citation type="submission" date="2019-12" db="EMBL/GenBank/DDBJ databases">
        <authorList>
            <person name="Scholz U."/>
            <person name="Mascher M."/>
            <person name="Fiebig A."/>
        </authorList>
    </citation>
    <scope>NUCLEOTIDE SEQUENCE</scope>
</reference>
<dbReference type="EMBL" id="LR743591">
    <property type="protein sequence ID" value="CAA2619221.1"/>
    <property type="molecule type" value="Genomic_DNA"/>
</dbReference>
<comment type="similarity">
    <text evidence="1">Belongs to the protease inhibitor I13 (potato type I serine protease inhibitor) family.</text>
</comment>
<dbReference type="Proteomes" id="UP001189122">
    <property type="component" value="Unassembled WGS sequence"/>
</dbReference>
<dbReference type="EMBL" id="CACRZD030000004">
    <property type="protein sequence ID" value="CAA6658947.1"/>
    <property type="molecule type" value="Genomic_DNA"/>
</dbReference>
<dbReference type="Pfam" id="PF00280">
    <property type="entry name" value="potato_inhibit"/>
    <property type="match status" value="1"/>
</dbReference>
<dbReference type="PANTHER" id="PTHR33091:SF94">
    <property type="entry name" value="PROTEASE INHIBITOR PROTEIN"/>
    <property type="match status" value="1"/>
</dbReference>
<keyword evidence="3" id="KW-0722">Serine protease inhibitor</keyword>
<dbReference type="SUPFAM" id="SSF54654">
    <property type="entry name" value="CI-2 family of serine protease inhibitors"/>
    <property type="match status" value="1"/>
</dbReference>